<sequence length="347" mass="37262">MRSILGKSNRVRKASRKDRRQPEQHETPFQDRLADLGVARLLADELTLRDVVQAMRYIRTSMFSPMPEKGLYSTRVAEVLNYRAAMPAVVTLSHLHAVLPSPTRTERELAELIDKGVIRKLRVERRGGMGEAVVEAAELEAMIRRSDASSEAAEALVVYLRRNPTSQTLSEGVLSSDHADELLRAGFLTSWTRTTPGGDSRLDARPEDRTTLTSVERVSRFASGSVSAVGGQQAVHLAGGGADTGSGGSRPERGVRRPASFTAGTGAVPEAGLGGGGLGSRDAGEDALGEGPESWLRDRFEAGGLTGMRWKEFRGLGWEWTIGLAVGLGVVEMFETGAVGRGVRALG</sequence>
<proteinExistence type="inferred from homology"/>
<dbReference type="OrthoDB" id="3980126at2759"/>
<feature type="compositionally biased region" description="Gly residues" evidence="2">
    <location>
        <begin position="238"/>
        <end position="248"/>
    </location>
</feature>
<dbReference type="AlphaFoldDB" id="A0A8H4VAN5"/>
<comment type="caution">
    <text evidence="3">The sequence shown here is derived from an EMBL/GenBank/DDBJ whole genome shotgun (WGS) entry which is preliminary data.</text>
</comment>
<dbReference type="PANTHER" id="PTHR15243">
    <property type="entry name" value="SERINE/THREONINE-PROTEIN KINASE 19"/>
    <property type="match status" value="1"/>
</dbReference>
<dbReference type="PANTHER" id="PTHR15243:SF0">
    <property type="entry name" value="SERINE_THREONINE-PROTEIN KINASE 19"/>
    <property type="match status" value="1"/>
</dbReference>
<dbReference type="EMBL" id="JAACLJ010000009">
    <property type="protein sequence ID" value="KAF4581102.1"/>
    <property type="molecule type" value="Genomic_DNA"/>
</dbReference>
<protein>
    <submittedName>
        <fullName evidence="3">Uncharacterized protein</fullName>
    </submittedName>
</protein>
<dbReference type="InterPro" id="IPR018865">
    <property type="entry name" value="STK19-like"/>
</dbReference>
<dbReference type="Pfam" id="PF10494">
    <property type="entry name" value="Stk19"/>
    <property type="match status" value="2"/>
</dbReference>
<name>A0A8H4VAN5_9HYPO</name>
<dbReference type="Proteomes" id="UP000562929">
    <property type="component" value="Unassembled WGS sequence"/>
</dbReference>
<evidence type="ECO:0000256" key="1">
    <source>
        <dbReference type="ARBA" id="ARBA00093458"/>
    </source>
</evidence>
<evidence type="ECO:0000256" key="2">
    <source>
        <dbReference type="SAM" id="MobiDB-lite"/>
    </source>
</evidence>
<dbReference type="GO" id="GO:0046579">
    <property type="term" value="P:positive regulation of Ras protein signal transduction"/>
    <property type="evidence" value="ECO:0007669"/>
    <property type="project" value="TreeGrafter"/>
</dbReference>
<keyword evidence="4" id="KW-1185">Reference proteome</keyword>
<evidence type="ECO:0000313" key="4">
    <source>
        <dbReference type="Proteomes" id="UP000562929"/>
    </source>
</evidence>
<feature type="region of interest" description="Disordered" evidence="2">
    <location>
        <begin position="236"/>
        <end position="291"/>
    </location>
</feature>
<accession>A0A8H4VAN5</accession>
<feature type="region of interest" description="Disordered" evidence="2">
    <location>
        <begin position="1"/>
        <end position="28"/>
    </location>
</feature>
<reference evidence="3 4" key="1">
    <citation type="journal article" date="2020" name="G3 (Bethesda)">
        <title>Genetic Underpinnings of Host Manipulation by Ophiocordyceps as Revealed by Comparative Transcriptomics.</title>
        <authorList>
            <person name="Will I."/>
            <person name="Das B."/>
            <person name="Trinh T."/>
            <person name="Brachmann A."/>
            <person name="Ohm R.A."/>
            <person name="de Bekker C."/>
        </authorList>
    </citation>
    <scope>NUCLEOTIDE SEQUENCE [LARGE SCALE GENOMIC DNA]</scope>
    <source>
        <strain evidence="3 4">EC05</strain>
    </source>
</reference>
<evidence type="ECO:0000313" key="3">
    <source>
        <dbReference type="EMBL" id="KAF4581102.1"/>
    </source>
</evidence>
<organism evidence="3 4">
    <name type="scientific">Ophiocordyceps camponoti-floridani</name>
    <dbReference type="NCBI Taxonomy" id="2030778"/>
    <lineage>
        <taxon>Eukaryota</taxon>
        <taxon>Fungi</taxon>
        <taxon>Dikarya</taxon>
        <taxon>Ascomycota</taxon>
        <taxon>Pezizomycotina</taxon>
        <taxon>Sordariomycetes</taxon>
        <taxon>Hypocreomycetidae</taxon>
        <taxon>Hypocreales</taxon>
        <taxon>Ophiocordycipitaceae</taxon>
        <taxon>Ophiocordyceps</taxon>
    </lineage>
</organism>
<feature type="compositionally biased region" description="Basic residues" evidence="2">
    <location>
        <begin position="9"/>
        <end position="19"/>
    </location>
</feature>
<gene>
    <name evidence="3" type="ORF">GQ602_007239</name>
</gene>
<comment type="similarity">
    <text evidence="1">Belongs to the STK19 family.</text>
</comment>